<dbReference type="InterPro" id="IPR037108">
    <property type="entry name" value="TM1727-like_C_sf"/>
</dbReference>
<feature type="domain" description="DUF2520" evidence="2">
    <location>
        <begin position="139"/>
        <end position="267"/>
    </location>
</feature>
<sequence length="291" mass="30334">MAPSLAVVGCGKVGFALGTWLGECGYRLAGFCGRRVESAKKAAGRAGCDMFTDHPPDVTKEADIVFITTPDGVIGEVCARIADQDGFKKGASVLHCSGALPSTVMEPAVRSRGAFSGSLHPLQSFASREFEKNPFSGIIAAIEGTGPAAETARAAAKALGARPIDIRTDCKTLYHASAVVASNYLVTLLDFAFALMEKAGVPQKDAPDVLKPLINGTLANIKKSGVEKALTGPIARGDSATVERHLKEIGKKTPKLLGLYKTLGRHTVELAKAGSALSESAEKKLKALTGD</sequence>
<dbReference type="PANTHER" id="PTHR40459:SF1">
    <property type="entry name" value="CONSERVED HYPOTHETICAL ALANINE AND LEUCINE RICH PROTEIN"/>
    <property type="match status" value="1"/>
</dbReference>
<dbReference type="Pfam" id="PF10727">
    <property type="entry name" value="Rossmann-like"/>
    <property type="match status" value="1"/>
</dbReference>
<dbReference type="Pfam" id="PF10728">
    <property type="entry name" value="DUF2520"/>
    <property type="match status" value="1"/>
</dbReference>
<protein>
    <recommendedName>
        <fullName evidence="4">DUF2520 domain-containing protein</fullName>
    </recommendedName>
</protein>
<accession>A0A484HKM1</accession>
<dbReference type="InterPro" id="IPR036291">
    <property type="entry name" value="NAD(P)-bd_dom_sf"/>
</dbReference>
<dbReference type="EMBL" id="CAACVI010000045">
    <property type="protein sequence ID" value="VEN74965.1"/>
    <property type="molecule type" value="Genomic_DNA"/>
</dbReference>
<gene>
    <name evidence="3" type="ORF">EPICR_50246</name>
</gene>
<organism evidence="3">
    <name type="scientific">uncultured Desulfobacteraceae bacterium</name>
    <dbReference type="NCBI Taxonomy" id="218296"/>
    <lineage>
        <taxon>Bacteria</taxon>
        <taxon>Pseudomonadati</taxon>
        <taxon>Thermodesulfobacteriota</taxon>
        <taxon>Desulfobacteria</taxon>
        <taxon>Desulfobacterales</taxon>
        <taxon>Desulfobacteraceae</taxon>
        <taxon>environmental samples</taxon>
    </lineage>
</organism>
<dbReference type="PANTHER" id="PTHR40459">
    <property type="entry name" value="CONSERVED HYPOTHETICAL ALANINE AND LEUCINE RICH PROTEIN"/>
    <property type="match status" value="1"/>
</dbReference>
<dbReference type="InterPro" id="IPR018931">
    <property type="entry name" value="DUF2520"/>
</dbReference>
<dbReference type="InterPro" id="IPR008927">
    <property type="entry name" value="6-PGluconate_DH-like_C_sf"/>
</dbReference>
<dbReference type="AlphaFoldDB" id="A0A484HKM1"/>
<feature type="domain" description="Putative oxidoreductase/dehydrogenase Rossmann-like" evidence="1">
    <location>
        <begin position="5"/>
        <end position="121"/>
    </location>
</feature>
<evidence type="ECO:0000259" key="2">
    <source>
        <dbReference type="Pfam" id="PF10728"/>
    </source>
</evidence>
<dbReference type="InterPro" id="IPR019665">
    <property type="entry name" value="OxRdtase/DH_put_Rossmann_dom"/>
</dbReference>
<evidence type="ECO:0000259" key="1">
    <source>
        <dbReference type="Pfam" id="PF10727"/>
    </source>
</evidence>
<evidence type="ECO:0000313" key="3">
    <source>
        <dbReference type="EMBL" id="VEN74965.1"/>
    </source>
</evidence>
<evidence type="ECO:0008006" key="4">
    <source>
        <dbReference type="Google" id="ProtNLM"/>
    </source>
</evidence>
<dbReference type="SUPFAM" id="SSF48179">
    <property type="entry name" value="6-phosphogluconate dehydrogenase C-terminal domain-like"/>
    <property type="match status" value="1"/>
</dbReference>
<reference evidence="3" key="1">
    <citation type="submission" date="2019-01" db="EMBL/GenBank/DDBJ databases">
        <authorList>
            <consortium name="Genoscope - CEA"/>
            <person name="William W."/>
        </authorList>
    </citation>
    <scope>NUCLEOTIDE SEQUENCE</scope>
    <source>
        <strain evidence="3">CR-1</strain>
    </source>
</reference>
<dbReference type="Gene3D" id="3.40.50.720">
    <property type="entry name" value="NAD(P)-binding Rossmann-like Domain"/>
    <property type="match status" value="1"/>
</dbReference>
<dbReference type="Gene3D" id="1.10.1040.20">
    <property type="entry name" value="ProC-like, C-terminal domain"/>
    <property type="match status" value="1"/>
</dbReference>
<name>A0A484HKM1_9BACT</name>
<dbReference type="SUPFAM" id="SSF51735">
    <property type="entry name" value="NAD(P)-binding Rossmann-fold domains"/>
    <property type="match status" value="1"/>
</dbReference>
<proteinExistence type="predicted"/>